<evidence type="ECO:0000313" key="3">
    <source>
        <dbReference type="Proteomes" id="UP000199532"/>
    </source>
</evidence>
<dbReference type="RefSeq" id="WP_090331994.1">
    <property type="nucleotide sequence ID" value="NZ_FNXY01000001.1"/>
</dbReference>
<proteinExistence type="predicted"/>
<dbReference type="OrthoDB" id="956625at2"/>
<sequence>MYNSVTIKTFAFFAGVLFSIHLQAQTLTDPGISSHNYKMPNKAKMAGLSSHQIVLAKQSFKTDSKAAHQTPKYAAAPATVISVKTQQSSNVINPMQSVANYKAQAVYRPEETTQAVMTCSL</sequence>
<name>A0A1H6QUE9_9BACT</name>
<accession>A0A1H6QUE9</accession>
<dbReference type="EMBL" id="FNXY01000001">
    <property type="protein sequence ID" value="SEI43827.1"/>
    <property type="molecule type" value="Genomic_DNA"/>
</dbReference>
<keyword evidence="1" id="KW-0732">Signal</keyword>
<reference evidence="2 3" key="1">
    <citation type="submission" date="2016-10" db="EMBL/GenBank/DDBJ databases">
        <authorList>
            <person name="de Groot N.N."/>
        </authorList>
    </citation>
    <scope>NUCLEOTIDE SEQUENCE [LARGE SCALE GENOMIC DNA]</scope>
    <source>
        <strain evidence="2 3">DSM 19938</strain>
    </source>
</reference>
<feature type="signal peptide" evidence="1">
    <location>
        <begin position="1"/>
        <end position="24"/>
    </location>
</feature>
<protein>
    <submittedName>
        <fullName evidence="2">Uncharacterized protein</fullName>
    </submittedName>
</protein>
<keyword evidence="3" id="KW-1185">Reference proteome</keyword>
<evidence type="ECO:0000256" key="1">
    <source>
        <dbReference type="SAM" id="SignalP"/>
    </source>
</evidence>
<gene>
    <name evidence="2" type="ORF">SAMN04487995_0732</name>
</gene>
<dbReference type="AlphaFoldDB" id="A0A1H6QUE9"/>
<feature type="chain" id="PRO_5011616569" evidence="1">
    <location>
        <begin position="25"/>
        <end position="121"/>
    </location>
</feature>
<organism evidence="2 3">
    <name type="scientific">Dyadobacter koreensis</name>
    <dbReference type="NCBI Taxonomy" id="408657"/>
    <lineage>
        <taxon>Bacteria</taxon>
        <taxon>Pseudomonadati</taxon>
        <taxon>Bacteroidota</taxon>
        <taxon>Cytophagia</taxon>
        <taxon>Cytophagales</taxon>
        <taxon>Spirosomataceae</taxon>
        <taxon>Dyadobacter</taxon>
    </lineage>
</organism>
<evidence type="ECO:0000313" key="2">
    <source>
        <dbReference type="EMBL" id="SEI43827.1"/>
    </source>
</evidence>
<dbReference type="Proteomes" id="UP000199532">
    <property type="component" value="Unassembled WGS sequence"/>
</dbReference>